<dbReference type="InterPro" id="IPR003661">
    <property type="entry name" value="HisK_dim/P_dom"/>
</dbReference>
<keyword evidence="9" id="KW-0418">Kinase</keyword>
<evidence type="ECO:0000256" key="13">
    <source>
        <dbReference type="ARBA" id="ARBA00023136"/>
    </source>
</evidence>
<dbReference type="Proteomes" id="UP000321764">
    <property type="component" value="Unassembled WGS sequence"/>
</dbReference>
<dbReference type="SUPFAM" id="SSF55874">
    <property type="entry name" value="ATPase domain of HSP90 chaperone/DNA topoisomerase II/histidine kinase"/>
    <property type="match status" value="1"/>
</dbReference>
<dbReference type="Gene3D" id="1.10.287.130">
    <property type="match status" value="1"/>
</dbReference>
<reference evidence="17 18" key="1">
    <citation type="submission" date="2019-07" db="EMBL/GenBank/DDBJ databases">
        <title>Reinekea sp. strain SSH23 genome sequencing and assembly.</title>
        <authorList>
            <person name="Kim I."/>
        </authorList>
    </citation>
    <scope>NUCLEOTIDE SEQUENCE [LARGE SCALE GENOMIC DNA]</scope>
    <source>
        <strain evidence="17 18">SSH23</strain>
    </source>
</reference>
<organism evidence="17 18">
    <name type="scientific">Reinekea thalattae</name>
    <dbReference type="NCBI Taxonomy" id="2593301"/>
    <lineage>
        <taxon>Bacteria</taxon>
        <taxon>Pseudomonadati</taxon>
        <taxon>Pseudomonadota</taxon>
        <taxon>Gammaproteobacteria</taxon>
        <taxon>Oceanospirillales</taxon>
        <taxon>Saccharospirillaceae</taxon>
        <taxon>Reinekea</taxon>
    </lineage>
</organism>
<evidence type="ECO:0000259" key="16">
    <source>
        <dbReference type="PROSITE" id="PS50885"/>
    </source>
</evidence>
<evidence type="ECO:0000256" key="11">
    <source>
        <dbReference type="ARBA" id="ARBA00022989"/>
    </source>
</evidence>
<evidence type="ECO:0000256" key="7">
    <source>
        <dbReference type="ARBA" id="ARBA00022692"/>
    </source>
</evidence>
<feature type="transmembrane region" description="Helical" evidence="14">
    <location>
        <begin position="164"/>
        <end position="187"/>
    </location>
</feature>
<dbReference type="Pfam" id="PF00512">
    <property type="entry name" value="HisKA"/>
    <property type="match status" value="1"/>
</dbReference>
<dbReference type="InterPro" id="IPR050398">
    <property type="entry name" value="HssS/ArlS-like"/>
</dbReference>
<dbReference type="Pfam" id="PF02518">
    <property type="entry name" value="HATPase_c"/>
    <property type="match status" value="1"/>
</dbReference>
<dbReference type="EMBL" id="VKAD01000003">
    <property type="protein sequence ID" value="TXR51334.1"/>
    <property type="molecule type" value="Genomic_DNA"/>
</dbReference>
<dbReference type="InterPro" id="IPR036890">
    <property type="entry name" value="HATPase_C_sf"/>
</dbReference>
<gene>
    <name evidence="17" type="ORF">FME95_12440</name>
</gene>
<dbReference type="SUPFAM" id="SSF47384">
    <property type="entry name" value="Homodimeric domain of signal transducing histidine kinase"/>
    <property type="match status" value="1"/>
</dbReference>
<dbReference type="PANTHER" id="PTHR45528">
    <property type="entry name" value="SENSOR HISTIDINE KINASE CPXA"/>
    <property type="match status" value="1"/>
</dbReference>
<dbReference type="SMART" id="SM00304">
    <property type="entry name" value="HAMP"/>
    <property type="match status" value="1"/>
</dbReference>
<dbReference type="RefSeq" id="WP_147714829.1">
    <property type="nucleotide sequence ID" value="NZ_VKAD01000003.1"/>
</dbReference>
<dbReference type="SMART" id="SM00387">
    <property type="entry name" value="HATPase_c"/>
    <property type="match status" value="1"/>
</dbReference>
<dbReference type="CDD" id="cd00082">
    <property type="entry name" value="HisKA"/>
    <property type="match status" value="1"/>
</dbReference>
<dbReference type="PANTHER" id="PTHR45528:SF1">
    <property type="entry name" value="SENSOR HISTIDINE KINASE CPXA"/>
    <property type="match status" value="1"/>
</dbReference>
<dbReference type="AlphaFoldDB" id="A0A5C8Z212"/>
<comment type="catalytic activity">
    <reaction evidence="1">
        <text>ATP + protein L-histidine = ADP + protein N-phospho-L-histidine.</text>
        <dbReference type="EC" id="2.7.13.3"/>
    </reaction>
</comment>
<dbReference type="SMART" id="SM00388">
    <property type="entry name" value="HisKA"/>
    <property type="match status" value="1"/>
</dbReference>
<evidence type="ECO:0000256" key="9">
    <source>
        <dbReference type="ARBA" id="ARBA00022777"/>
    </source>
</evidence>
<feature type="transmembrane region" description="Helical" evidence="14">
    <location>
        <begin position="9"/>
        <end position="30"/>
    </location>
</feature>
<evidence type="ECO:0000256" key="3">
    <source>
        <dbReference type="ARBA" id="ARBA00012438"/>
    </source>
</evidence>
<comment type="subcellular location">
    <subcellularLocation>
        <location evidence="2">Cell membrane</location>
        <topology evidence="2">Multi-pass membrane protein</topology>
    </subcellularLocation>
</comment>
<dbReference type="Pfam" id="PF00672">
    <property type="entry name" value="HAMP"/>
    <property type="match status" value="1"/>
</dbReference>
<dbReference type="PROSITE" id="PS50885">
    <property type="entry name" value="HAMP"/>
    <property type="match status" value="1"/>
</dbReference>
<dbReference type="PROSITE" id="PS50109">
    <property type="entry name" value="HIS_KIN"/>
    <property type="match status" value="1"/>
</dbReference>
<keyword evidence="5" id="KW-0597">Phosphoprotein</keyword>
<dbReference type="PRINTS" id="PR00344">
    <property type="entry name" value="BCTRLSENSOR"/>
</dbReference>
<dbReference type="InterPro" id="IPR004358">
    <property type="entry name" value="Sig_transdc_His_kin-like_C"/>
</dbReference>
<keyword evidence="8" id="KW-0547">Nucleotide-binding</keyword>
<sequence length="467" mass="52753">MFNSIRTKLFALILLTNGVMVLLLLSFNAFSFNRSFSNYVEQREQKRLSVLIERIALAYESEGNWKWLRDEPTSIISLLENSSNSNNGPRVQERSFRPGYADQLRIRDAQGRPVYGRPPNGHKIIWLPIENSRQRVFGQLGVELNSRFDAQSDAIFVNQLRQQLYVIGLLVFVIAAGFAIPFSGWLVQPIQRITHAMRQLSGGDFNVTVRNDRQDELGQLATDFNQMALVLRKAQSDRQQWVSDIAHELRTPVAVLQADIEAAQDGIRQVDDTWLATLYTHSERLKQLVNDLHQLSQSDAGALSYRFERVDLRELTEQVIGQFKTSFENQYIDVVLSSGTELIELDGDVQRLAQLLTNLAQNTLRYTEGSAQQPGQLRIDITQAAGDIQLHWQDSAPSVAPEHLDKLFDRLYRVDESRSRLSGGSGLGLAIAKNIVEAHQGQIEARRSELGGLLISLTLPCVKESEK</sequence>
<evidence type="ECO:0000256" key="4">
    <source>
        <dbReference type="ARBA" id="ARBA00022475"/>
    </source>
</evidence>
<keyword evidence="10" id="KW-0067">ATP-binding</keyword>
<dbReference type="Gene3D" id="6.10.340.10">
    <property type="match status" value="1"/>
</dbReference>
<evidence type="ECO:0000313" key="17">
    <source>
        <dbReference type="EMBL" id="TXR51334.1"/>
    </source>
</evidence>
<feature type="domain" description="Histidine kinase" evidence="15">
    <location>
        <begin position="244"/>
        <end position="463"/>
    </location>
</feature>
<dbReference type="InterPro" id="IPR036097">
    <property type="entry name" value="HisK_dim/P_sf"/>
</dbReference>
<keyword evidence="13 14" id="KW-0472">Membrane</keyword>
<dbReference type="GO" id="GO:0005886">
    <property type="term" value="C:plasma membrane"/>
    <property type="evidence" value="ECO:0007669"/>
    <property type="project" value="UniProtKB-SubCell"/>
</dbReference>
<dbReference type="InterPro" id="IPR005467">
    <property type="entry name" value="His_kinase_dom"/>
</dbReference>
<accession>A0A5C8Z212</accession>
<dbReference type="InterPro" id="IPR003594">
    <property type="entry name" value="HATPase_dom"/>
</dbReference>
<evidence type="ECO:0000256" key="14">
    <source>
        <dbReference type="SAM" id="Phobius"/>
    </source>
</evidence>
<name>A0A5C8Z212_9GAMM</name>
<keyword evidence="11 14" id="KW-1133">Transmembrane helix</keyword>
<evidence type="ECO:0000256" key="8">
    <source>
        <dbReference type="ARBA" id="ARBA00022741"/>
    </source>
</evidence>
<evidence type="ECO:0000256" key="12">
    <source>
        <dbReference type="ARBA" id="ARBA00023012"/>
    </source>
</evidence>
<keyword evidence="4" id="KW-1003">Cell membrane</keyword>
<evidence type="ECO:0000256" key="2">
    <source>
        <dbReference type="ARBA" id="ARBA00004651"/>
    </source>
</evidence>
<proteinExistence type="predicted"/>
<dbReference type="Gene3D" id="3.30.565.10">
    <property type="entry name" value="Histidine kinase-like ATPase, C-terminal domain"/>
    <property type="match status" value="1"/>
</dbReference>
<evidence type="ECO:0000313" key="18">
    <source>
        <dbReference type="Proteomes" id="UP000321764"/>
    </source>
</evidence>
<evidence type="ECO:0000256" key="6">
    <source>
        <dbReference type="ARBA" id="ARBA00022679"/>
    </source>
</evidence>
<keyword evidence="12" id="KW-0902">Two-component regulatory system</keyword>
<evidence type="ECO:0000256" key="10">
    <source>
        <dbReference type="ARBA" id="ARBA00022840"/>
    </source>
</evidence>
<keyword evidence="7 14" id="KW-0812">Transmembrane</keyword>
<feature type="domain" description="HAMP" evidence="16">
    <location>
        <begin position="184"/>
        <end position="236"/>
    </location>
</feature>
<dbReference type="SUPFAM" id="SSF158472">
    <property type="entry name" value="HAMP domain-like"/>
    <property type="match status" value="1"/>
</dbReference>
<comment type="caution">
    <text evidence="17">The sequence shown here is derived from an EMBL/GenBank/DDBJ whole genome shotgun (WGS) entry which is preliminary data.</text>
</comment>
<evidence type="ECO:0000256" key="5">
    <source>
        <dbReference type="ARBA" id="ARBA00022553"/>
    </source>
</evidence>
<dbReference type="OrthoDB" id="9804645at2"/>
<protein>
    <recommendedName>
        <fullName evidence="3">histidine kinase</fullName>
        <ecNumber evidence="3">2.7.13.3</ecNumber>
    </recommendedName>
</protein>
<evidence type="ECO:0000259" key="15">
    <source>
        <dbReference type="PROSITE" id="PS50109"/>
    </source>
</evidence>
<evidence type="ECO:0000256" key="1">
    <source>
        <dbReference type="ARBA" id="ARBA00000085"/>
    </source>
</evidence>
<dbReference type="CDD" id="cd06225">
    <property type="entry name" value="HAMP"/>
    <property type="match status" value="1"/>
</dbReference>
<dbReference type="GO" id="GO:0000155">
    <property type="term" value="F:phosphorelay sensor kinase activity"/>
    <property type="evidence" value="ECO:0007669"/>
    <property type="project" value="InterPro"/>
</dbReference>
<keyword evidence="18" id="KW-1185">Reference proteome</keyword>
<dbReference type="EC" id="2.7.13.3" evidence="3"/>
<dbReference type="InterPro" id="IPR003660">
    <property type="entry name" value="HAMP_dom"/>
</dbReference>
<keyword evidence="6" id="KW-0808">Transferase</keyword>
<dbReference type="FunFam" id="3.30.565.10:FF:000006">
    <property type="entry name" value="Sensor histidine kinase WalK"/>
    <property type="match status" value="1"/>
</dbReference>
<dbReference type="GO" id="GO:0005524">
    <property type="term" value="F:ATP binding"/>
    <property type="evidence" value="ECO:0007669"/>
    <property type="project" value="UniProtKB-KW"/>
</dbReference>